<dbReference type="InterPro" id="IPR005548">
    <property type="entry name" value="Cell_div_FtsQ/DivIB_C"/>
</dbReference>
<keyword evidence="6 9" id="KW-1133">Transmembrane helix</keyword>
<keyword evidence="12" id="KW-1185">Reference proteome</keyword>
<comment type="subunit">
    <text evidence="9">Part of a complex composed of FtsB, FtsL and FtsQ.</text>
</comment>
<protein>
    <recommendedName>
        <fullName evidence="9">Cell division protein FtsQ</fullName>
    </recommendedName>
</protein>
<name>A0ABT3A878_9ALTE</name>
<dbReference type="InterPro" id="IPR045335">
    <property type="entry name" value="FtsQ_C_sf"/>
</dbReference>
<keyword evidence="3 9" id="KW-0997">Cell inner membrane</keyword>
<keyword evidence="4 9" id="KW-0132">Cell division</keyword>
<evidence type="ECO:0000256" key="8">
    <source>
        <dbReference type="ARBA" id="ARBA00023306"/>
    </source>
</evidence>
<reference evidence="11 12" key="1">
    <citation type="submission" date="2022-10" db="EMBL/GenBank/DDBJ databases">
        <title>Aestuariibacter sp. AA17 isolated from Montipora capitata coral fragment.</title>
        <authorList>
            <person name="Emsley S.A."/>
            <person name="Pfannmuller K.M."/>
            <person name="Loughran R.M."/>
            <person name="Shlafstein M."/>
            <person name="Papke E."/>
            <person name="Saw J.H."/>
            <person name="Ushijima B."/>
            <person name="Videau P."/>
        </authorList>
    </citation>
    <scope>NUCLEOTIDE SEQUENCE [LARGE SCALE GENOMIC DNA]</scope>
    <source>
        <strain evidence="11 12">AA17</strain>
    </source>
</reference>
<evidence type="ECO:0000313" key="11">
    <source>
        <dbReference type="EMBL" id="MCV2884890.1"/>
    </source>
</evidence>
<dbReference type="Pfam" id="PF08478">
    <property type="entry name" value="POTRA_1"/>
    <property type="match status" value="1"/>
</dbReference>
<evidence type="ECO:0000256" key="3">
    <source>
        <dbReference type="ARBA" id="ARBA00022519"/>
    </source>
</evidence>
<keyword evidence="8 9" id="KW-0131">Cell cycle</keyword>
<evidence type="ECO:0000256" key="5">
    <source>
        <dbReference type="ARBA" id="ARBA00022692"/>
    </source>
</evidence>
<organism evidence="11 12">
    <name type="scientific">Fluctibacter corallii</name>
    <dbReference type="NCBI Taxonomy" id="2984329"/>
    <lineage>
        <taxon>Bacteria</taxon>
        <taxon>Pseudomonadati</taxon>
        <taxon>Pseudomonadota</taxon>
        <taxon>Gammaproteobacteria</taxon>
        <taxon>Alteromonadales</taxon>
        <taxon>Alteromonadaceae</taxon>
        <taxon>Fluctibacter</taxon>
    </lineage>
</organism>
<dbReference type="HAMAP" id="MF_00911">
    <property type="entry name" value="FtsQ_subfam"/>
    <property type="match status" value="1"/>
</dbReference>
<dbReference type="Gene3D" id="3.10.20.310">
    <property type="entry name" value="membrane protein fhac"/>
    <property type="match status" value="1"/>
</dbReference>
<keyword evidence="7 9" id="KW-0472">Membrane</keyword>
<dbReference type="GO" id="GO:0051301">
    <property type="term" value="P:cell division"/>
    <property type="evidence" value="ECO:0007669"/>
    <property type="project" value="UniProtKB-KW"/>
</dbReference>
<gene>
    <name evidence="9" type="primary">ftsQ</name>
    <name evidence="11" type="ORF">OE749_09295</name>
</gene>
<dbReference type="InterPro" id="IPR034746">
    <property type="entry name" value="POTRA"/>
</dbReference>
<keyword evidence="2 9" id="KW-1003">Cell membrane</keyword>
<evidence type="ECO:0000313" key="12">
    <source>
        <dbReference type="Proteomes" id="UP001652504"/>
    </source>
</evidence>
<feature type="domain" description="POTRA" evidence="10">
    <location>
        <begin position="42"/>
        <end position="111"/>
    </location>
</feature>
<dbReference type="InterPro" id="IPR026579">
    <property type="entry name" value="FtsQ"/>
</dbReference>
<evidence type="ECO:0000256" key="1">
    <source>
        <dbReference type="ARBA" id="ARBA00004370"/>
    </source>
</evidence>
<dbReference type="InterPro" id="IPR013685">
    <property type="entry name" value="POTRA_FtsQ_type"/>
</dbReference>
<evidence type="ECO:0000256" key="7">
    <source>
        <dbReference type="ARBA" id="ARBA00023136"/>
    </source>
</evidence>
<dbReference type="PANTHER" id="PTHR35851:SF1">
    <property type="entry name" value="CELL DIVISION PROTEIN FTSQ"/>
    <property type="match status" value="1"/>
</dbReference>
<dbReference type="EMBL" id="JAOWKX010000004">
    <property type="protein sequence ID" value="MCV2884890.1"/>
    <property type="molecule type" value="Genomic_DNA"/>
</dbReference>
<feature type="transmembrane region" description="Helical" evidence="9">
    <location>
        <begin position="12"/>
        <end position="30"/>
    </location>
</feature>
<evidence type="ECO:0000259" key="10">
    <source>
        <dbReference type="PROSITE" id="PS51779"/>
    </source>
</evidence>
<evidence type="ECO:0000256" key="2">
    <source>
        <dbReference type="ARBA" id="ARBA00022475"/>
    </source>
</evidence>
<dbReference type="Pfam" id="PF03799">
    <property type="entry name" value="FtsQ_DivIB_C"/>
    <property type="match status" value="1"/>
</dbReference>
<dbReference type="PANTHER" id="PTHR35851">
    <property type="entry name" value="CELL DIVISION PROTEIN FTSQ"/>
    <property type="match status" value="1"/>
</dbReference>
<dbReference type="Gene3D" id="3.40.50.11690">
    <property type="entry name" value="Cell division protein FtsQ/DivIB"/>
    <property type="match status" value="1"/>
</dbReference>
<comment type="subcellular location">
    <subcellularLocation>
        <location evidence="9">Cell inner membrane</location>
        <topology evidence="9">Single-pass type II membrane protein</topology>
    </subcellularLocation>
    <subcellularLocation>
        <location evidence="1">Membrane</location>
    </subcellularLocation>
    <text evidence="9">Localizes to the division septum.</text>
</comment>
<sequence>MNDTQKATSHKLGGVVFLLSVITALIYGAVEVNRWLEDEQRAPIHRIMVSGQYAHVSPRDIEKMIRTSHPGSFFELNVESVHRDLEAMPWVYRASVRKRWPNNLSVYLVEQEPAAIWNHDLLLNKFGESFPATLENSGLPTLFGPGGSEQTALNGFRAMQSLLAPTGLKIEELLLSERFAWDVRLNNGVKLKLGRSQFVDKLQRFVDVYPLLAKESREVLYVDLRYDTGLAVGWKPENQTERES</sequence>
<comment type="function">
    <text evidence="9">Essential cell division protein. May link together the upstream cell division proteins, which are predominantly cytoplasmic, with the downstream cell division proteins, which are predominantly periplasmic. May control correct divisome assembly.</text>
</comment>
<accession>A0ABT3A878</accession>
<keyword evidence="5 9" id="KW-0812">Transmembrane</keyword>
<dbReference type="Proteomes" id="UP001652504">
    <property type="component" value="Unassembled WGS sequence"/>
</dbReference>
<evidence type="ECO:0000256" key="6">
    <source>
        <dbReference type="ARBA" id="ARBA00022989"/>
    </source>
</evidence>
<proteinExistence type="inferred from homology"/>
<dbReference type="RefSeq" id="WP_263712172.1">
    <property type="nucleotide sequence ID" value="NZ_JAOWKX010000004.1"/>
</dbReference>
<evidence type="ECO:0000256" key="4">
    <source>
        <dbReference type="ARBA" id="ARBA00022618"/>
    </source>
</evidence>
<evidence type="ECO:0000256" key="9">
    <source>
        <dbReference type="HAMAP-Rule" id="MF_00911"/>
    </source>
</evidence>
<comment type="similarity">
    <text evidence="9">Belongs to the FtsQ/DivIB family. FtsQ subfamily.</text>
</comment>
<dbReference type="PROSITE" id="PS51779">
    <property type="entry name" value="POTRA"/>
    <property type="match status" value="1"/>
</dbReference>
<comment type="caution">
    <text evidence="11">The sequence shown here is derived from an EMBL/GenBank/DDBJ whole genome shotgun (WGS) entry which is preliminary data.</text>
</comment>